<comment type="caution">
    <text evidence="2">The sequence shown here is derived from an EMBL/GenBank/DDBJ whole genome shotgun (WGS) entry which is preliminary data.</text>
</comment>
<proteinExistence type="predicted"/>
<evidence type="ECO:0000256" key="1">
    <source>
        <dbReference type="SAM" id="MobiDB-lite"/>
    </source>
</evidence>
<evidence type="ECO:0000313" key="3">
    <source>
        <dbReference type="Proteomes" id="UP001341840"/>
    </source>
</evidence>
<organism evidence="2 3">
    <name type="scientific">Stylosanthes scabra</name>
    <dbReference type="NCBI Taxonomy" id="79078"/>
    <lineage>
        <taxon>Eukaryota</taxon>
        <taxon>Viridiplantae</taxon>
        <taxon>Streptophyta</taxon>
        <taxon>Embryophyta</taxon>
        <taxon>Tracheophyta</taxon>
        <taxon>Spermatophyta</taxon>
        <taxon>Magnoliopsida</taxon>
        <taxon>eudicotyledons</taxon>
        <taxon>Gunneridae</taxon>
        <taxon>Pentapetalae</taxon>
        <taxon>rosids</taxon>
        <taxon>fabids</taxon>
        <taxon>Fabales</taxon>
        <taxon>Fabaceae</taxon>
        <taxon>Papilionoideae</taxon>
        <taxon>50 kb inversion clade</taxon>
        <taxon>dalbergioids sensu lato</taxon>
        <taxon>Dalbergieae</taxon>
        <taxon>Pterocarpus clade</taxon>
        <taxon>Stylosanthes</taxon>
    </lineage>
</organism>
<gene>
    <name evidence="2" type="ORF">PIB30_001913</name>
</gene>
<dbReference type="EMBL" id="JASCZI010211452">
    <property type="protein sequence ID" value="MED6191634.1"/>
    <property type="molecule type" value="Genomic_DNA"/>
</dbReference>
<evidence type="ECO:0000313" key="2">
    <source>
        <dbReference type="EMBL" id="MED6191634.1"/>
    </source>
</evidence>
<name>A0ABU6X2W1_9FABA</name>
<accession>A0ABU6X2W1</accession>
<dbReference type="Proteomes" id="UP001341840">
    <property type="component" value="Unassembled WGS sequence"/>
</dbReference>
<feature type="region of interest" description="Disordered" evidence="1">
    <location>
        <begin position="36"/>
        <end position="64"/>
    </location>
</feature>
<sequence length="134" mass="14133">MDPIRGYLTRPHLVGSGCQPYPQGWERSGLACGTPPPVAASASPTASSRLGLTKPRRRSGSSAALVAAFPHRRSRSCRCPRLSPPRPSWIEAVAASSVEAIDALAHRSRRPCPSRFKVAVLKSHPASSNGGLAS</sequence>
<feature type="compositionally biased region" description="Low complexity" evidence="1">
    <location>
        <begin position="39"/>
        <end position="48"/>
    </location>
</feature>
<keyword evidence="3" id="KW-1185">Reference proteome</keyword>
<reference evidence="2 3" key="1">
    <citation type="journal article" date="2023" name="Plants (Basel)">
        <title>Bridging the Gap: Combining Genomics and Transcriptomics Approaches to Understand Stylosanthes scabra, an Orphan Legume from the Brazilian Caatinga.</title>
        <authorList>
            <person name="Ferreira-Neto J.R.C."/>
            <person name="da Silva M.D."/>
            <person name="Binneck E."/>
            <person name="de Melo N.F."/>
            <person name="da Silva R.H."/>
            <person name="de Melo A.L.T.M."/>
            <person name="Pandolfi V."/>
            <person name="Bustamante F.O."/>
            <person name="Brasileiro-Vidal A.C."/>
            <person name="Benko-Iseppon A.M."/>
        </authorList>
    </citation>
    <scope>NUCLEOTIDE SEQUENCE [LARGE SCALE GENOMIC DNA]</scope>
    <source>
        <tissue evidence="2">Leaves</tissue>
    </source>
</reference>
<protein>
    <submittedName>
        <fullName evidence="2">Uncharacterized protein</fullName>
    </submittedName>
</protein>